<dbReference type="InterPro" id="IPR005479">
    <property type="entry name" value="CPAse_ATP-bd"/>
</dbReference>
<evidence type="ECO:0000313" key="7">
    <source>
        <dbReference type="Proteomes" id="UP000252405"/>
    </source>
</evidence>
<keyword evidence="7" id="KW-1185">Reference proteome</keyword>
<dbReference type="InterPro" id="IPR011764">
    <property type="entry name" value="Biotin_carboxylation_dom"/>
</dbReference>
<evidence type="ECO:0000313" key="6">
    <source>
        <dbReference type="EMBL" id="RCV91042.1"/>
    </source>
</evidence>
<evidence type="ECO:0000256" key="1">
    <source>
        <dbReference type="ARBA" id="ARBA00022598"/>
    </source>
</evidence>
<dbReference type="EMBL" id="QPII01000002">
    <property type="protein sequence ID" value="RCV91042.1"/>
    <property type="molecule type" value="Genomic_DNA"/>
</dbReference>
<keyword evidence="2" id="KW-0547">Nucleotide-binding</keyword>
<evidence type="ECO:0000256" key="2">
    <source>
        <dbReference type="ARBA" id="ARBA00022741"/>
    </source>
</evidence>
<proteinExistence type="predicted"/>
<gene>
    <name evidence="6" type="ORF">DU505_03890</name>
</gene>
<evidence type="ECO:0000256" key="4">
    <source>
        <dbReference type="SAM" id="MobiDB-lite"/>
    </source>
</evidence>
<protein>
    <recommendedName>
        <fullName evidence="5">Biotin carboxylation domain-containing protein</fullName>
    </recommendedName>
</protein>
<dbReference type="GO" id="GO:0016874">
    <property type="term" value="F:ligase activity"/>
    <property type="evidence" value="ECO:0007669"/>
    <property type="project" value="UniProtKB-KW"/>
</dbReference>
<feature type="domain" description="Biotin carboxylation" evidence="5">
    <location>
        <begin position="1"/>
        <end position="333"/>
    </location>
</feature>
<evidence type="ECO:0000256" key="3">
    <source>
        <dbReference type="ARBA" id="ARBA00022840"/>
    </source>
</evidence>
<dbReference type="SUPFAM" id="SSF56059">
    <property type="entry name" value="Glutathione synthetase ATP-binding domain-like"/>
    <property type="match status" value="1"/>
</dbReference>
<dbReference type="Gene3D" id="3.30.470.20">
    <property type="entry name" value="ATP-grasp fold, B domain"/>
    <property type="match status" value="1"/>
</dbReference>
<comment type="caution">
    <text evidence="6">The sequence shown here is derived from an EMBL/GenBank/DDBJ whole genome shotgun (WGS) entry which is preliminary data.</text>
</comment>
<dbReference type="PROSITE" id="PS50979">
    <property type="entry name" value="BC"/>
    <property type="match status" value="1"/>
</dbReference>
<dbReference type="SUPFAM" id="SSF52440">
    <property type="entry name" value="PreATP-grasp domain"/>
    <property type="match status" value="1"/>
</dbReference>
<dbReference type="InterPro" id="IPR016185">
    <property type="entry name" value="PreATP-grasp_dom_sf"/>
</dbReference>
<dbReference type="GO" id="GO:0005524">
    <property type="term" value="F:ATP binding"/>
    <property type="evidence" value="ECO:0007669"/>
    <property type="project" value="UniProtKB-KW"/>
</dbReference>
<feature type="region of interest" description="Disordered" evidence="4">
    <location>
        <begin position="1"/>
        <end position="34"/>
    </location>
</feature>
<accession>A0A368U4M1</accession>
<dbReference type="Proteomes" id="UP000252405">
    <property type="component" value="Unassembled WGS sequence"/>
</dbReference>
<keyword evidence="3" id="KW-0067">ATP-binding</keyword>
<organism evidence="6 7">
    <name type="scientific">Billgrantia montanilacus</name>
    <dbReference type="NCBI Taxonomy" id="2282305"/>
    <lineage>
        <taxon>Bacteria</taxon>
        <taxon>Pseudomonadati</taxon>
        <taxon>Pseudomonadota</taxon>
        <taxon>Gammaproteobacteria</taxon>
        <taxon>Oceanospirillales</taxon>
        <taxon>Halomonadaceae</taxon>
        <taxon>Billgrantia</taxon>
    </lineage>
</organism>
<dbReference type="AlphaFoldDB" id="A0A368U4M1"/>
<sequence length="333" mass="34748">MLSPPAGSGHARFSASTRKGFMKPSDSAVGQPSARQSVMVVGSGLEALRAGQACTELGLDWHGSDGKVGDELMGHARRLGCDLLHPAEAGADVQIALAKACRQAGLAFVGPCVSLLATLHDLSAGRQLMREAGVPLSHLEDGSPPLHLPVLVDARGQALALIEHEILDGGLAVAPSDRLTPEQRAYLGQLAVKGAQSAGLVGLATLSFTLVGNRLGFAYMRPGLTGYEGLAEVLTGLDLAVEQLRLVGGGRLRRPRVGHMGHGPGRPGQARLRLLSLSGGFLSGGPGVRLDRPRGDGVGAPDARLLVWGRDAAEAERRERRAMTEWQVSASYS</sequence>
<keyword evidence="1" id="KW-0436">Ligase</keyword>
<dbReference type="Pfam" id="PF02786">
    <property type="entry name" value="CPSase_L_D2"/>
    <property type="match status" value="1"/>
</dbReference>
<dbReference type="OrthoDB" id="6165868at2"/>
<reference evidence="6 7" key="1">
    <citation type="submission" date="2018-07" db="EMBL/GenBank/DDBJ databases">
        <title>Halomonas montanilacus sp. nov., isolated from Lake Pengyan on Tibetan Plateau.</title>
        <authorList>
            <person name="Lu H."/>
            <person name="Xing P."/>
            <person name="Wu Q."/>
        </authorList>
    </citation>
    <scope>NUCLEOTIDE SEQUENCE [LARGE SCALE GENOMIC DNA]</scope>
    <source>
        <strain evidence="6 7">PYC7W</strain>
    </source>
</reference>
<name>A0A368U4M1_9GAMM</name>
<evidence type="ECO:0000259" key="5">
    <source>
        <dbReference type="PROSITE" id="PS50979"/>
    </source>
</evidence>